<feature type="binding site" evidence="10">
    <location>
        <position position="24"/>
    </location>
    <ligand>
        <name>Mn(2+)</name>
        <dbReference type="ChEBI" id="CHEBI:29035"/>
    </ligand>
</feature>
<keyword evidence="6 10" id="KW-0460">Magnesium</keyword>
<sequence length="211" mass="23972">MDETLILVNDSDEPVGFATKLHVHRKGMMHRAFSILVFDRNGRLLLQRRAAGKYHSAGLWSNSCCGHPRRGEETDVAVHRRLREEMGFDCDLHEVAALIYRAEVSNDLVEHEYDHIYAGVFDGEPDANPDEVSDWQWLELSRLRAAVDAHPGDFTIWLRELLERKKHHGIEQWCALALGRRHPAEIEIHHGNGKTAGDSPAGQQSEGTSRR</sequence>
<evidence type="ECO:0000256" key="1">
    <source>
        <dbReference type="ARBA" id="ARBA00004826"/>
    </source>
</evidence>
<keyword evidence="8 10" id="KW-0414">Isoprene biosynthesis</keyword>
<evidence type="ECO:0000256" key="10">
    <source>
        <dbReference type="HAMAP-Rule" id="MF_00202"/>
    </source>
</evidence>
<comment type="catalytic activity">
    <reaction evidence="10">
        <text>isopentenyl diphosphate = dimethylallyl diphosphate</text>
        <dbReference type="Rhea" id="RHEA:23284"/>
        <dbReference type="ChEBI" id="CHEBI:57623"/>
        <dbReference type="ChEBI" id="CHEBI:128769"/>
        <dbReference type="EC" id="5.3.3.2"/>
    </reaction>
</comment>
<evidence type="ECO:0000256" key="6">
    <source>
        <dbReference type="ARBA" id="ARBA00022842"/>
    </source>
</evidence>
<evidence type="ECO:0000256" key="8">
    <source>
        <dbReference type="ARBA" id="ARBA00023229"/>
    </source>
</evidence>
<keyword evidence="9 10" id="KW-0413">Isomerase</keyword>
<name>A0ABS9QM13_9HYPH</name>
<dbReference type="PANTHER" id="PTHR10885:SF0">
    <property type="entry name" value="ISOPENTENYL-DIPHOSPHATE DELTA-ISOMERASE"/>
    <property type="match status" value="1"/>
</dbReference>
<keyword evidence="4 10" id="KW-0963">Cytoplasm</keyword>
<dbReference type="InterPro" id="IPR056375">
    <property type="entry name" value="Idi_bact"/>
</dbReference>
<evidence type="ECO:0000256" key="7">
    <source>
        <dbReference type="ARBA" id="ARBA00023211"/>
    </source>
</evidence>
<feature type="binding site" evidence="10">
    <location>
        <position position="30"/>
    </location>
    <ligand>
        <name>Mn(2+)</name>
        <dbReference type="ChEBI" id="CHEBI:29035"/>
    </ligand>
</feature>
<comment type="similarity">
    <text evidence="2 10">Belongs to the IPP isomerase type 1 family.</text>
</comment>
<feature type="binding site" evidence="10">
    <location>
        <position position="67"/>
    </location>
    <ligand>
        <name>Mn(2+)</name>
        <dbReference type="ChEBI" id="CHEBI:29035"/>
    </ligand>
</feature>
<evidence type="ECO:0000256" key="4">
    <source>
        <dbReference type="ARBA" id="ARBA00022490"/>
    </source>
</evidence>
<dbReference type="RefSeq" id="WP_239369954.1">
    <property type="nucleotide sequence ID" value="NZ_JAKREW010000042.1"/>
</dbReference>
<comment type="caution">
    <text evidence="13">The sequence shown here is derived from an EMBL/GenBank/DDBJ whole genome shotgun (WGS) entry which is preliminary data.</text>
</comment>
<dbReference type="InterPro" id="IPR000086">
    <property type="entry name" value="NUDIX_hydrolase_dom"/>
</dbReference>
<evidence type="ECO:0000259" key="12">
    <source>
        <dbReference type="PROSITE" id="PS51462"/>
    </source>
</evidence>
<accession>A0ABS9QM13</accession>
<feature type="binding site" evidence="10">
    <location>
        <position position="85"/>
    </location>
    <ligand>
        <name>Mg(2+)</name>
        <dbReference type="ChEBI" id="CHEBI:18420"/>
    </ligand>
</feature>
<dbReference type="InterPro" id="IPR015797">
    <property type="entry name" value="NUDIX_hydrolase-like_dom_sf"/>
</dbReference>
<organism evidence="13 14">
    <name type="scientific">Mesorhizobium retamae</name>
    <dbReference type="NCBI Taxonomy" id="2912854"/>
    <lineage>
        <taxon>Bacteria</taxon>
        <taxon>Pseudomonadati</taxon>
        <taxon>Pseudomonadota</taxon>
        <taxon>Alphaproteobacteria</taxon>
        <taxon>Hyphomicrobiales</taxon>
        <taxon>Phyllobacteriaceae</taxon>
        <taxon>Mesorhizobium</taxon>
    </lineage>
</organism>
<feature type="active site" evidence="10">
    <location>
        <position position="65"/>
    </location>
</feature>
<dbReference type="InterPro" id="IPR011876">
    <property type="entry name" value="IsopentenylPP_isomerase_typ1"/>
</dbReference>
<evidence type="ECO:0000256" key="5">
    <source>
        <dbReference type="ARBA" id="ARBA00022723"/>
    </source>
</evidence>
<evidence type="ECO:0000256" key="11">
    <source>
        <dbReference type="SAM" id="MobiDB-lite"/>
    </source>
</evidence>
<comment type="subcellular location">
    <subcellularLocation>
        <location evidence="10">Cytoplasm</location>
    </subcellularLocation>
</comment>
<dbReference type="Pfam" id="PF00293">
    <property type="entry name" value="NUDIX"/>
    <property type="match status" value="1"/>
</dbReference>
<comment type="cofactor">
    <cofactor evidence="10">
        <name>Mg(2+)</name>
        <dbReference type="ChEBI" id="CHEBI:18420"/>
    </cofactor>
    <text evidence="10">Binds 1 Mg(2+) ion per subunit. The magnesium ion binds only when substrate is bound.</text>
</comment>
<evidence type="ECO:0000313" key="14">
    <source>
        <dbReference type="Proteomes" id="UP001201701"/>
    </source>
</evidence>
<dbReference type="EC" id="5.3.3.2" evidence="3 10"/>
<protein>
    <recommendedName>
        <fullName evidence="3 10">Isopentenyl-diphosphate Delta-isomerase</fullName>
        <shortName evidence="10">IPP isomerase</shortName>
        <ecNumber evidence="3 10">5.3.3.2</ecNumber>
    </recommendedName>
    <alternativeName>
        <fullName evidence="10">IPP:DMAPP isomerase</fullName>
    </alternativeName>
    <alternativeName>
        <fullName evidence="10">Isopentenyl pyrophosphate isomerase</fullName>
    </alternativeName>
</protein>
<dbReference type="PANTHER" id="PTHR10885">
    <property type="entry name" value="ISOPENTENYL-DIPHOSPHATE DELTA-ISOMERASE"/>
    <property type="match status" value="1"/>
</dbReference>
<dbReference type="Gene3D" id="3.90.79.10">
    <property type="entry name" value="Nucleoside Triphosphate Pyrophosphohydrolase"/>
    <property type="match status" value="1"/>
</dbReference>
<dbReference type="HAMAP" id="MF_00202">
    <property type="entry name" value="Idi"/>
    <property type="match status" value="1"/>
</dbReference>
<dbReference type="CDD" id="cd02885">
    <property type="entry name" value="NUDIX_IPP_Isomerase"/>
    <property type="match status" value="1"/>
</dbReference>
<keyword evidence="5 10" id="KW-0479">Metal-binding</keyword>
<comment type="function">
    <text evidence="10">Catalyzes the 1,3-allylic rearrangement of the homoallylic substrate isopentenyl (IPP) to its highly electrophilic allylic isomer, dimethylallyl diphosphate (DMAPP).</text>
</comment>
<feature type="region of interest" description="Disordered" evidence="11">
    <location>
        <begin position="189"/>
        <end position="211"/>
    </location>
</feature>
<evidence type="ECO:0000256" key="9">
    <source>
        <dbReference type="ARBA" id="ARBA00023235"/>
    </source>
</evidence>
<dbReference type="PROSITE" id="PS51462">
    <property type="entry name" value="NUDIX"/>
    <property type="match status" value="1"/>
</dbReference>
<gene>
    <name evidence="10 13" type="primary">idi</name>
    <name evidence="13" type="ORF">L4923_25720</name>
</gene>
<feature type="binding site" evidence="10">
    <location>
        <position position="112"/>
    </location>
    <ligand>
        <name>Mn(2+)</name>
        <dbReference type="ChEBI" id="CHEBI:29035"/>
    </ligand>
</feature>
<evidence type="ECO:0000313" key="13">
    <source>
        <dbReference type="EMBL" id="MCG7508442.1"/>
    </source>
</evidence>
<feature type="binding site" evidence="10">
    <location>
        <position position="110"/>
    </location>
    <ligand>
        <name>Mn(2+)</name>
        <dbReference type="ChEBI" id="CHEBI:29035"/>
    </ligand>
</feature>
<evidence type="ECO:0000256" key="3">
    <source>
        <dbReference type="ARBA" id="ARBA00012057"/>
    </source>
</evidence>
<dbReference type="Proteomes" id="UP001201701">
    <property type="component" value="Unassembled WGS sequence"/>
</dbReference>
<feature type="domain" description="Nudix hydrolase" evidence="12">
    <location>
        <begin position="28"/>
        <end position="160"/>
    </location>
</feature>
<keyword evidence="7 10" id="KW-0464">Manganese</keyword>
<proteinExistence type="inferred from homology"/>
<evidence type="ECO:0000256" key="2">
    <source>
        <dbReference type="ARBA" id="ARBA00007579"/>
    </source>
</evidence>
<feature type="active site" evidence="10">
    <location>
        <position position="112"/>
    </location>
</feature>
<dbReference type="GO" id="GO:0004452">
    <property type="term" value="F:isopentenyl-diphosphate delta-isomerase activity"/>
    <property type="evidence" value="ECO:0007669"/>
    <property type="project" value="UniProtKB-EC"/>
</dbReference>
<comment type="cofactor">
    <cofactor evidence="10">
        <name>Mn(2+)</name>
        <dbReference type="ChEBI" id="CHEBI:29035"/>
    </cofactor>
    <text evidence="10">Binds 1 Mn(2+) ion per subunit.</text>
</comment>
<keyword evidence="14" id="KW-1185">Reference proteome</keyword>
<dbReference type="NCBIfam" id="NF002995">
    <property type="entry name" value="PRK03759.1"/>
    <property type="match status" value="1"/>
</dbReference>
<feature type="compositionally biased region" description="Polar residues" evidence="11">
    <location>
        <begin position="201"/>
        <end position="211"/>
    </location>
</feature>
<comment type="pathway">
    <text evidence="1 10">Isoprenoid biosynthesis; dimethylallyl diphosphate biosynthesis; dimethylallyl diphosphate from isopentenyl diphosphate: step 1/1.</text>
</comment>
<dbReference type="SUPFAM" id="SSF55811">
    <property type="entry name" value="Nudix"/>
    <property type="match status" value="1"/>
</dbReference>
<reference evidence="13 14" key="1">
    <citation type="submission" date="2022-02" db="EMBL/GenBank/DDBJ databases">
        <title>Draft genome sequence of Mezorhizobium retamae strain IRAMC:0171 isolated from Retama raetam nodules.</title>
        <authorList>
            <person name="Bengaied R."/>
            <person name="Sbissi I."/>
            <person name="Huber K."/>
            <person name="Ghodbane F."/>
            <person name="Nouioui I."/>
            <person name="Tarhouni M."/>
            <person name="Gtari M."/>
        </authorList>
    </citation>
    <scope>NUCLEOTIDE SEQUENCE [LARGE SCALE GENOMIC DNA]</scope>
    <source>
        <strain evidence="13 14">IRAMC:0171</strain>
    </source>
</reference>
<dbReference type="NCBIfam" id="TIGR02150">
    <property type="entry name" value="IPP_isom_1"/>
    <property type="match status" value="1"/>
</dbReference>
<dbReference type="EMBL" id="JAKREW010000042">
    <property type="protein sequence ID" value="MCG7508442.1"/>
    <property type="molecule type" value="Genomic_DNA"/>
</dbReference>